<feature type="domain" description="Response regulatory" evidence="16">
    <location>
        <begin position="1114"/>
        <end position="1229"/>
    </location>
</feature>
<dbReference type="Gene3D" id="3.40.50.2300">
    <property type="match status" value="1"/>
</dbReference>
<dbReference type="Proteomes" id="UP001209229">
    <property type="component" value="Unassembled WGS sequence"/>
</dbReference>
<evidence type="ECO:0000256" key="5">
    <source>
        <dbReference type="ARBA" id="ARBA00022741"/>
    </source>
</evidence>
<evidence type="ECO:0000256" key="7">
    <source>
        <dbReference type="ARBA" id="ARBA00022840"/>
    </source>
</evidence>
<dbReference type="Pfam" id="PF00512">
    <property type="entry name" value="HisKA"/>
    <property type="match status" value="1"/>
</dbReference>
<dbReference type="EMBL" id="JAPDPJ010000022">
    <property type="protein sequence ID" value="MCW3787007.1"/>
    <property type="molecule type" value="Genomic_DNA"/>
</dbReference>
<dbReference type="InterPro" id="IPR018062">
    <property type="entry name" value="HTH_AraC-typ_CS"/>
</dbReference>
<reference evidence="17" key="1">
    <citation type="submission" date="2022-10" db="EMBL/GenBank/DDBJ databases">
        <authorList>
            <person name="Yu W.X."/>
        </authorList>
    </citation>
    <scope>NUCLEOTIDE SEQUENCE</scope>
    <source>
        <strain evidence="17">AAT</strain>
    </source>
</reference>
<evidence type="ECO:0000256" key="10">
    <source>
        <dbReference type="ARBA" id="ARBA00023125"/>
    </source>
</evidence>
<keyword evidence="11" id="KW-0804">Transcription</keyword>
<keyword evidence="9" id="KW-0805">Transcription regulation</keyword>
<dbReference type="InterPro" id="IPR003594">
    <property type="entry name" value="HATPase_dom"/>
</dbReference>
<dbReference type="InterPro" id="IPR011110">
    <property type="entry name" value="Reg_prop"/>
</dbReference>
<dbReference type="InterPro" id="IPR013783">
    <property type="entry name" value="Ig-like_fold"/>
</dbReference>
<keyword evidence="13" id="KW-1133">Transmembrane helix</keyword>
<keyword evidence="6" id="KW-0418">Kinase</keyword>
<feature type="transmembrane region" description="Helical" evidence="13">
    <location>
        <begin position="797"/>
        <end position="818"/>
    </location>
</feature>
<dbReference type="SUPFAM" id="SSF47384">
    <property type="entry name" value="Homodimeric domain of signal transducing histidine kinase"/>
    <property type="match status" value="1"/>
</dbReference>
<dbReference type="GO" id="GO:0043565">
    <property type="term" value="F:sequence-specific DNA binding"/>
    <property type="evidence" value="ECO:0007669"/>
    <property type="project" value="InterPro"/>
</dbReference>
<accession>A0AAE3SFE8</accession>
<dbReference type="PANTHER" id="PTHR43547">
    <property type="entry name" value="TWO-COMPONENT HISTIDINE KINASE"/>
    <property type="match status" value="1"/>
</dbReference>
<keyword evidence="8" id="KW-0902">Two-component regulatory system</keyword>
<dbReference type="PROSITE" id="PS01124">
    <property type="entry name" value="HTH_ARAC_FAMILY_2"/>
    <property type="match status" value="1"/>
</dbReference>
<proteinExistence type="predicted"/>
<dbReference type="PROSITE" id="PS50110">
    <property type="entry name" value="RESPONSE_REGULATORY"/>
    <property type="match status" value="1"/>
</dbReference>
<evidence type="ECO:0000313" key="18">
    <source>
        <dbReference type="Proteomes" id="UP001209229"/>
    </source>
</evidence>
<dbReference type="PRINTS" id="PR00344">
    <property type="entry name" value="BCTRLSENSOR"/>
</dbReference>
<evidence type="ECO:0000313" key="17">
    <source>
        <dbReference type="EMBL" id="MCW3787007.1"/>
    </source>
</evidence>
<dbReference type="FunFam" id="3.30.565.10:FF:000037">
    <property type="entry name" value="Hybrid sensor histidine kinase/response regulator"/>
    <property type="match status" value="1"/>
</dbReference>
<dbReference type="SMART" id="SM00387">
    <property type="entry name" value="HATPase_c"/>
    <property type="match status" value="1"/>
</dbReference>
<dbReference type="SUPFAM" id="SSF55874">
    <property type="entry name" value="ATPase domain of HSP90 chaperone/DNA topoisomerase II/histidine kinase"/>
    <property type="match status" value="1"/>
</dbReference>
<name>A0AAE3SFE8_9BACT</name>
<dbReference type="InterPro" id="IPR036097">
    <property type="entry name" value="HisK_dim/P_sf"/>
</dbReference>
<comment type="catalytic activity">
    <reaction evidence="1">
        <text>ATP + protein L-histidine = ADP + protein N-phospho-L-histidine.</text>
        <dbReference type="EC" id="2.7.13.3"/>
    </reaction>
</comment>
<dbReference type="Pfam" id="PF07494">
    <property type="entry name" value="Reg_prop"/>
    <property type="match status" value="2"/>
</dbReference>
<keyword evidence="7" id="KW-0067">ATP-binding</keyword>
<dbReference type="SUPFAM" id="SSF52172">
    <property type="entry name" value="CheY-like"/>
    <property type="match status" value="1"/>
</dbReference>
<dbReference type="GO" id="GO:0000155">
    <property type="term" value="F:phosphorelay sensor kinase activity"/>
    <property type="evidence" value="ECO:0007669"/>
    <property type="project" value="InterPro"/>
</dbReference>
<dbReference type="RefSeq" id="WP_301190572.1">
    <property type="nucleotide sequence ID" value="NZ_JAPDPJ010000022.1"/>
</dbReference>
<evidence type="ECO:0000256" key="6">
    <source>
        <dbReference type="ARBA" id="ARBA00022777"/>
    </source>
</evidence>
<dbReference type="InterPro" id="IPR005467">
    <property type="entry name" value="His_kinase_dom"/>
</dbReference>
<dbReference type="SMART" id="SM00342">
    <property type="entry name" value="HTH_ARAC"/>
    <property type="match status" value="1"/>
</dbReference>
<dbReference type="InterPro" id="IPR004358">
    <property type="entry name" value="Sig_transdc_His_kin-like_C"/>
</dbReference>
<dbReference type="Gene3D" id="3.30.565.10">
    <property type="entry name" value="Histidine kinase-like ATPase, C-terminal domain"/>
    <property type="match status" value="1"/>
</dbReference>
<dbReference type="Pfam" id="PF02518">
    <property type="entry name" value="HATPase_c"/>
    <property type="match status" value="1"/>
</dbReference>
<evidence type="ECO:0000256" key="2">
    <source>
        <dbReference type="ARBA" id="ARBA00012438"/>
    </source>
</evidence>
<keyword evidence="13" id="KW-0812">Transmembrane</keyword>
<dbReference type="PANTHER" id="PTHR43547:SF2">
    <property type="entry name" value="HYBRID SIGNAL TRANSDUCTION HISTIDINE KINASE C"/>
    <property type="match status" value="1"/>
</dbReference>
<dbReference type="FunFam" id="1.10.10.60:FF:000284">
    <property type="entry name" value="Two-component system sensor histidine kinase/response regulator"/>
    <property type="match status" value="1"/>
</dbReference>
<dbReference type="Pfam" id="PF12833">
    <property type="entry name" value="HTH_18"/>
    <property type="match status" value="1"/>
</dbReference>
<sequence length="1366" mass="156256">MKNKLPIHILFTITFISISFLTVAQNIKVSQLPIMNLLPSNSVYRIFQDKEGYMWLGTQDGLCRYDGYRTKIFRSDFINPNLLSSNEITAFTEDYNHNIWVGTHEGLNILNKNTYTITPHPDTTIIHASVSSMICASDSTIWVGYNSGLKRYNKDLSLKFDYTHSGQNKSVLPNSSINQIFEDSYQNIWVMIWGQGLFKYNKETNQFIKYPKIGNQDNPFRIYQDSNNNYWIGTWEEGIFHFNPNTISNQTYTKIPQPEWENSINTSRFFSFTQDNNYEYIWAMSLSGLSTFKYNKDGNTEAVNTRKLFQNTNNIFSEIIKDRDGSLWIGAFSEGIFKVDFNKPKINNFPLHLLTSKSDIAPSFTSLCEDSEGDIWINQNRIGLFCYSPKSGTVKFYNEINELKSFNELKYVTHINYISGLNEIWLTNSSNSKIIKIKKENGQIKNVKHNLLSQVANDSGIANLIFEDNQSNVWLVSDRALFVQPFGLNEIVLVKKDLGDITSITQDNNNTIWISTDKKGINKINLPHELKRDEIKDLAFHNINNKLINKHIQTITADLSGTVWIGMKSGSLIAYNTTTKTFSNKTIDCGLKGEAILDIIADKYNNIWITTYKKVIEYNPRNNASISYSSLDGMQINSHLKNSLFKTKDSKYIYIGGNRGYSRFSPSEHLLVPPVQTNVKITDVKIQNSSILDSCQIKKYNKDKNTLILSPTDKNIEIYFSALDYSNPEKIKYAYKLDGIDDNWVYVKEDRQFAVYSQLKKGKYKFHVKASDAHNLWSNQITTLNIIREPAIYETTVAYIIYIIIITLFVAILIYIMINRIKLKHTIKMAQFEKNKTEELTQTKLKYFTNISHDLLTPLTIISCLIDDTESILPKKLSQFTLMRSNVSRLKRLLQQILDFRRIENGKMQLNITNSDIASFINDICYNHFLPIFNKKQINFSFHSAHKEVKAYFDADKIDKVLFNLLSNAFKFTPENGEISISLETYIENNHEYLTINVSDTGMGIPPEDLDSIFTRFYTNKTIKASDTHGIGLSLCKDLIELHHGWISVDSKLEEGTTFTIHIPIDKGSYSPNEIATYNPIGISESSEANPDIVDINNIEDQESGSAEKLSNVNILLVDDNLELLQLMKHILSRTYHVLTATNGVEALEQVKSADIDVIISDVMMPEMDGIELCKTLKGNIETSHISVILLTAKNSINDRIECYNAGADAYISKPFEMGVLNARISNFITHKKSKQEEFKTNVELNISSLENHSMDEQFMNNAIEIIEKYLSEADFDINTFAEELNLSKSSLYRKIKTITGLSPIEFIRNIKLKHASVMLKNSTTSIAEVAYAVGFSDPKYFSSCFKSEFNITPSEFQKKHVIKSN</sequence>
<dbReference type="Pfam" id="PF07495">
    <property type="entry name" value="Y_Y_Y"/>
    <property type="match status" value="1"/>
</dbReference>
<evidence type="ECO:0000256" key="1">
    <source>
        <dbReference type="ARBA" id="ARBA00000085"/>
    </source>
</evidence>
<dbReference type="SUPFAM" id="SSF46689">
    <property type="entry name" value="Homeodomain-like"/>
    <property type="match status" value="1"/>
</dbReference>
<dbReference type="Gene3D" id="1.10.10.60">
    <property type="entry name" value="Homeodomain-like"/>
    <property type="match status" value="2"/>
</dbReference>
<evidence type="ECO:0000256" key="12">
    <source>
        <dbReference type="PROSITE-ProRule" id="PRU00169"/>
    </source>
</evidence>
<dbReference type="Gene3D" id="1.10.287.130">
    <property type="match status" value="1"/>
</dbReference>
<evidence type="ECO:0000256" key="11">
    <source>
        <dbReference type="ARBA" id="ARBA00023163"/>
    </source>
</evidence>
<dbReference type="EC" id="2.7.13.3" evidence="2"/>
<keyword evidence="3 12" id="KW-0597">Phosphoprotein</keyword>
<comment type="caution">
    <text evidence="17">The sequence shown here is derived from an EMBL/GenBank/DDBJ whole genome shotgun (WGS) entry which is preliminary data.</text>
</comment>
<keyword evidence="13" id="KW-0472">Membrane</keyword>
<dbReference type="GO" id="GO:0003700">
    <property type="term" value="F:DNA-binding transcription factor activity"/>
    <property type="evidence" value="ECO:0007669"/>
    <property type="project" value="InterPro"/>
</dbReference>
<dbReference type="CDD" id="cd00075">
    <property type="entry name" value="HATPase"/>
    <property type="match status" value="1"/>
</dbReference>
<dbReference type="Gene3D" id="2.130.10.10">
    <property type="entry name" value="YVTN repeat-like/Quinoprotein amine dehydrogenase"/>
    <property type="match status" value="4"/>
</dbReference>
<dbReference type="InterPro" id="IPR003661">
    <property type="entry name" value="HisK_dim/P_dom"/>
</dbReference>
<dbReference type="InterPro" id="IPR009057">
    <property type="entry name" value="Homeodomain-like_sf"/>
</dbReference>
<dbReference type="InterPro" id="IPR015943">
    <property type="entry name" value="WD40/YVTN_repeat-like_dom_sf"/>
</dbReference>
<protein>
    <recommendedName>
        <fullName evidence="2">histidine kinase</fullName>
        <ecNumber evidence="2">2.7.13.3</ecNumber>
    </recommendedName>
</protein>
<dbReference type="Pfam" id="PF00072">
    <property type="entry name" value="Response_reg"/>
    <property type="match status" value="1"/>
</dbReference>
<dbReference type="SMART" id="SM00448">
    <property type="entry name" value="REC"/>
    <property type="match status" value="1"/>
</dbReference>
<dbReference type="InterPro" id="IPR011123">
    <property type="entry name" value="Y_Y_Y"/>
</dbReference>
<feature type="domain" description="HTH araC/xylS-type" evidence="14">
    <location>
        <begin position="1261"/>
        <end position="1360"/>
    </location>
</feature>
<dbReference type="CDD" id="cd00082">
    <property type="entry name" value="HisKA"/>
    <property type="match status" value="1"/>
</dbReference>
<evidence type="ECO:0000256" key="3">
    <source>
        <dbReference type="ARBA" id="ARBA00022553"/>
    </source>
</evidence>
<dbReference type="PROSITE" id="PS50109">
    <property type="entry name" value="HIS_KIN"/>
    <property type="match status" value="1"/>
</dbReference>
<dbReference type="Gene3D" id="2.60.40.10">
    <property type="entry name" value="Immunoglobulins"/>
    <property type="match status" value="1"/>
</dbReference>
<keyword evidence="4" id="KW-0808">Transferase</keyword>
<evidence type="ECO:0000259" key="16">
    <source>
        <dbReference type="PROSITE" id="PS50110"/>
    </source>
</evidence>
<evidence type="ECO:0000256" key="4">
    <source>
        <dbReference type="ARBA" id="ARBA00022679"/>
    </source>
</evidence>
<dbReference type="PROSITE" id="PS00041">
    <property type="entry name" value="HTH_ARAC_FAMILY_1"/>
    <property type="match status" value="1"/>
</dbReference>
<gene>
    <name evidence="17" type="ORF">OM075_11040</name>
</gene>
<dbReference type="InterPro" id="IPR018060">
    <property type="entry name" value="HTH_AraC"/>
</dbReference>
<dbReference type="InterPro" id="IPR011006">
    <property type="entry name" value="CheY-like_superfamily"/>
</dbReference>
<keyword evidence="5" id="KW-0547">Nucleotide-binding</keyword>
<keyword evidence="10" id="KW-0238">DNA-binding</keyword>
<dbReference type="GO" id="GO:0005524">
    <property type="term" value="F:ATP binding"/>
    <property type="evidence" value="ECO:0007669"/>
    <property type="project" value="UniProtKB-KW"/>
</dbReference>
<keyword evidence="18" id="KW-1185">Reference proteome</keyword>
<evidence type="ECO:0000256" key="13">
    <source>
        <dbReference type="SAM" id="Phobius"/>
    </source>
</evidence>
<organism evidence="17 18">
    <name type="scientific">Plebeiibacterium sediminum</name>
    <dbReference type="NCBI Taxonomy" id="2992112"/>
    <lineage>
        <taxon>Bacteria</taxon>
        <taxon>Pseudomonadati</taxon>
        <taxon>Bacteroidota</taxon>
        <taxon>Bacteroidia</taxon>
        <taxon>Marinilabiliales</taxon>
        <taxon>Marinilabiliaceae</taxon>
        <taxon>Plebeiibacterium</taxon>
    </lineage>
</organism>
<feature type="modified residue" description="4-aspartylphosphate" evidence="12">
    <location>
        <position position="1162"/>
    </location>
</feature>
<evidence type="ECO:0000256" key="9">
    <source>
        <dbReference type="ARBA" id="ARBA00023015"/>
    </source>
</evidence>
<evidence type="ECO:0000256" key="8">
    <source>
        <dbReference type="ARBA" id="ARBA00023012"/>
    </source>
</evidence>
<dbReference type="SMART" id="SM00388">
    <property type="entry name" value="HisKA"/>
    <property type="match status" value="1"/>
</dbReference>
<evidence type="ECO:0000259" key="15">
    <source>
        <dbReference type="PROSITE" id="PS50109"/>
    </source>
</evidence>
<dbReference type="SUPFAM" id="SSF63829">
    <property type="entry name" value="Calcium-dependent phosphotriesterase"/>
    <property type="match status" value="3"/>
</dbReference>
<dbReference type="InterPro" id="IPR036890">
    <property type="entry name" value="HATPase_C_sf"/>
</dbReference>
<dbReference type="FunFam" id="3.40.50.2300:FF:000138">
    <property type="entry name" value="Two-component system sensor histidine kinase/response regulator"/>
    <property type="match status" value="1"/>
</dbReference>
<feature type="domain" description="Histidine kinase" evidence="15">
    <location>
        <begin position="850"/>
        <end position="1067"/>
    </location>
</feature>
<dbReference type="InterPro" id="IPR001789">
    <property type="entry name" value="Sig_transdc_resp-reg_receiver"/>
</dbReference>
<evidence type="ECO:0000259" key="14">
    <source>
        <dbReference type="PROSITE" id="PS01124"/>
    </source>
</evidence>